<reference evidence="7 8" key="1">
    <citation type="submission" date="2016-10" db="EMBL/GenBank/DDBJ databases">
        <authorList>
            <person name="de Groot N.N."/>
        </authorList>
    </citation>
    <scope>NUCLEOTIDE SEQUENCE [LARGE SCALE GENOMIC DNA]</scope>
    <source>
        <strain evidence="7 8">DSM 15345</strain>
    </source>
</reference>
<evidence type="ECO:0000256" key="3">
    <source>
        <dbReference type="ARBA" id="ARBA00022679"/>
    </source>
</evidence>
<dbReference type="PANTHER" id="PTHR33841">
    <property type="entry name" value="DNA METHYLTRANSFERASE YEEA-RELATED"/>
    <property type="match status" value="1"/>
</dbReference>
<evidence type="ECO:0000256" key="2">
    <source>
        <dbReference type="ARBA" id="ARBA00022603"/>
    </source>
</evidence>
<keyword evidence="3" id="KW-0808">Transferase</keyword>
<dbReference type="PANTHER" id="PTHR33841:SF1">
    <property type="entry name" value="DNA METHYLTRANSFERASE A"/>
    <property type="match status" value="1"/>
</dbReference>
<evidence type="ECO:0000259" key="6">
    <source>
        <dbReference type="Pfam" id="PF07669"/>
    </source>
</evidence>
<dbReference type="EMBL" id="FNQM01000003">
    <property type="protein sequence ID" value="SEA17334.1"/>
    <property type="molecule type" value="Genomic_DNA"/>
</dbReference>
<dbReference type="InterPro" id="IPR050953">
    <property type="entry name" value="N4_N6_ade-DNA_methylase"/>
</dbReference>
<dbReference type="EC" id="2.1.1.72" evidence="1"/>
<dbReference type="OrthoDB" id="9806213at2"/>
<evidence type="ECO:0000313" key="8">
    <source>
        <dbReference type="Proteomes" id="UP000198703"/>
    </source>
</evidence>
<dbReference type="PROSITE" id="PS00092">
    <property type="entry name" value="N6_MTASE"/>
    <property type="match status" value="1"/>
</dbReference>
<dbReference type="PRINTS" id="PR00507">
    <property type="entry name" value="N12N6MTFRASE"/>
</dbReference>
<dbReference type="STRING" id="89524.SAMN05444370_103335"/>
<dbReference type="Proteomes" id="UP000198703">
    <property type="component" value="Unassembled WGS sequence"/>
</dbReference>
<gene>
    <name evidence="7" type="ORF">SAMN05444370_103335</name>
</gene>
<proteinExistence type="predicted"/>
<dbReference type="Pfam" id="PF07669">
    <property type="entry name" value="Eco57I"/>
    <property type="match status" value="1"/>
</dbReference>
<keyword evidence="4" id="KW-0949">S-adenosyl-L-methionine</keyword>
<evidence type="ECO:0000256" key="5">
    <source>
        <dbReference type="ARBA" id="ARBA00047942"/>
    </source>
</evidence>
<sequence>MLSGSLFTLDFLSEGISGTDRWSHLPEGDVDAFAEFATARLRALMAARTPNEAETESELIWPMVEALGWDAYLPQQKLPGKRREDVPDLLLFETPGDKDAAAGGDPTQRLHRALCVVESKRWLRPLDRAHGRATGEAGVPATQMLRYLRRIDDLTGGALRWGVLTNGRVWRLYFSGAVSVAEDFLEIDLGKALGLPGCELDLIDLAGAGMDADAWRRHVLKLFMLLFGREAFVATEHGETFHELARREGLQWEARVAHDLSQIVFRTVFPRLADAIARAAGVTPGDGRLDEVRTAALVLLYRLLFVLYAEDRNLLPDESGPYADYSLTRIRREVADGRAAGKTWSDRISTLWGRLKGAFGAIAQGDDALGVPPYNGGLFAPSASPLLEHVSLPDAALADVVFNLSHLEAGDGRAPKYINYRDLSVQQLGSVYERILEHGLAFDGKRVVVREDLSARRSSGSYYTPEDLVTLIIERAVGPLVAEARAEFTRVADALASDRRPLIQRHEALRRHDPASRILDLRICDPAMGSGHFLVSLVDWLADEVLEAMADAEAAAAFCDYASPLTERIATIREGIVATARARRWPLVESQLEDRHIVRRMVLKRVVYGVDKNPMAVELAKVSLWLHSFTVGAPLSFLDHHLRRGDSIVGLRAASAIDALRAADSLFNVGQIAAIEAVGGLMEQIEERTDSDLADVEASKQAYAAYEDAVGPVEALFSLLAAERMMGVIDAAPKKAPPPLAKAAGKSEKHLERLRAQHAAFERAEALQAVFARAYGDPAGIAQGAQRVASDEDMAALATQTPDDEPSLFPAITGDRRRRAVAQTLLDAAAARVAEHGFFHWEIGFPNVWSQITSTAPRGGFDAIIGNPPYVRQELLGDEVKRALRLDYAAWDGMADLYVYFYEQALRLLKPGGRLSFVVTNKWLRAGYAEALRGVFAERGELEFIADFGHAKHFFPDADVFPCVVVVRRPVPAEEPRAETDVCVIPRDAVPRKGLGGAVAAATYPLPRAHFTRESWTLEPPDVVALLEKIRRNGVPLAEYAGVKPYRGVLTGLNEAFLIDGSTRDRLVREDPGCADIIKPYLRGQDIERWHAPWQGLWMIFTRRGIDIDAYPAVKRHLEGFRERLEPKPDGWSSLEPDAKWAGRKAGSYAWFEIQDSVDYWEALEAPKLCYGDISWGPSFHIDTNGYFLNNAGYFIPTGDHWIASIMNSAVGYWLAWRAAQHGKDEALRYFNPLVEAFPIPAMPNACEADAVVALGAGAERCASYDAAILDWLHHEFGLDKPGRALGAPHLLDADGFVAAVRAVLPKKRKLSAADIARLKEEYRDTVEPARAAAAEILTLERRLSDAVNAAYGLTPEEVALMWRTAPPRMPLDPAEELRRLGAAP</sequence>
<name>A0A1H3Z1X7_9RHOB</name>
<keyword evidence="8" id="KW-1185">Reference proteome</keyword>
<keyword evidence="2" id="KW-0489">Methyltransferase</keyword>
<dbReference type="InterPro" id="IPR002052">
    <property type="entry name" value="DNA_methylase_N6_adenine_CS"/>
</dbReference>
<evidence type="ECO:0000256" key="4">
    <source>
        <dbReference type="ARBA" id="ARBA00022691"/>
    </source>
</evidence>
<dbReference type="GO" id="GO:0006304">
    <property type="term" value="P:DNA modification"/>
    <property type="evidence" value="ECO:0007669"/>
    <property type="project" value="InterPro"/>
</dbReference>
<evidence type="ECO:0000313" key="7">
    <source>
        <dbReference type="EMBL" id="SEA17334.1"/>
    </source>
</evidence>
<dbReference type="InterPro" id="IPR029063">
    <property type="entry name" value="SAM-dependent_MTases_sf"/>
</dbReference>
<dbReference type="GO" id="GO:0003676">
    <property type="term" value="F:nucleic acid binding"/>
    <property type="evidence" value="ECO:0007669"/>
    <property type="project" value="InterPro"/>
</dbReference>
<dbReference type="GO" id="GO:0032259">
    <property type="term" value="P:methylation"/>
    <property type="evidence" value="ECO:0007669"/>
    <property type="project" value="UniProtKB-KW"/>
</dbReference>
<evidence type="ECO:0000256" key="1">
    <source>
        <dbReference type="ARBA" id="ARBA00011900"/>
    </source>
</evidence>
<protein>
    <recommendedName>
        <fullName evidence="1">site-specific DNA-methyltransferase (adenine-specific)</fullName>
        <ecNumber evidence="1">2.1.1.72</ecNumber>
    </recommendedName>
</protein>
<organism evidence="7 8">
    <name type="scientific">Rubrimonas cliftonensis</name>
    <dbReference type="NCBI Taxonomy" id="89524"/>
    <lineage>
        <taxon>Bacteria</taxon>
        <taxon>Pseudomonadati</taxon>
        <taxon>Pseudomonadota</taxon>
        <taxon>Alphaproteobacteria</taxon>
        <taxon>Rhodobacterales</taxon>
        <taxon>Paracoccaceae</taxon>
        <taxon>Rubrimonas</taxon>
    </lineage>
</organism>
<dbReference type="RefSeq" id="WP_139284003.1">
    <property type="nucleotide sequence ID" value="NZ_FNQM01000003.1"/>
</dbReference>
<dbReference type="SUPFAM" id="SSF53335">
    <property type="entry name" value="S-adenosyl-L-methionine-dependent methyltransferases"/>
    <property type="match status" value="1"/>
</dbReference>
<dbReference type="InterPro" id="IPR011639">
    <property type="entry name" value="MethylTrfase_TaqI-like_dom"/>
</dbReference>
<feature type="domain" description="Type II methyltransferase M.TaqI-like" evidence="6">
    <location>
        <begin position="607"/>
        <end position="954"/>
    </location>
</feature>
<comment type="catalytic activity">
    <reaction evidence="5">
        <text>a 2'-deoxyadenosine in DNA + S-adenosyl-L-methionine = an N(6)-methyl-2'-deoxyadenosine in DNA + S-adenosyl-L-homocysteine + H(+)</text>
        <dbReference type="Rhea" id="RHEA:15197"/>
        <dbReference type="Rhea" id="RHEA-COMP:12418"/>
        <dbReference type="Rhea" id="RHEA-COMP:12419"/>
        <dbReference type="ChEBI" id="CHEBI:15378"/>
        <dbReference type="ChEBI" id="CHEBI:57856"/>
        <dbReference type="ChEBI" id="CHEBI:59789"/>
        <dbReference type="ChEBI" id="CHEBI:90615"/>
        <dbReference type="ChEBI" id="CHEBI:90616"/>
        <dbReference type="EC" id="2.1.1.72"/>
    </reaction>
</comment>
<dbReference type="GO" id="GO:0009007">
    <property type="term" value="F:site-specific DNA-methyltransferase (adenine-specific) activity"/>
    <property type="evidence" value="ECO:0007669"/>
    <property type="project" value="UniProtKB-EC"/>
</dbReference>
<dbReference type="Gene3D" id="3.40.50.150">
    <property type="entry name" value="Vaccinia Virus protein VP39"/>
    <property type="match status" value="2"/>
</dbReference>
<accession>A0A1H3Z1X7</accession>